<name>A0ABW5G2S1_9PSEU</name>
<dbReference type="EMBL" id="JBHUKR010000021">
    <property type="protein sequence ID" value="MFD2421265.1"/>
    <property type="molecule type" value="Genomic_DNA"/>
</dbReference>
<dbReference type="InterPro" id="IPR029063">
    <property type="entry name" value="SAM-dependent_MTases_sf"/>
</dbReference>
<proteinExistence type="predicted"/>
<dbReference type="GO" id="GO:0052913">
    <property type="term" value="F:16S rRNA (guanine(966)-N(2))-methyltransferase activity"/>
    <property type="evidence" value="ECO:0007669"/>
    <property type="project" value="UniProtKB-EC"/>
</dbReference>
<dbReference type="NCBIfam" id="TIGR00095">
    <property type="entry name" value="16S rRNA (guanine(966)-N(2))-methyltransferase RsmD"/>
    <property type="match status" value="1"/>
</dbReference>
<dbReference type="Proteomes" id="UP001597417">
    <property type="component" value="Unassembled WGS sequence"/>
</dbReference>
<dbReference type="EC" id="2.1.1.171" evidence="3"/>
<dbReference type="PIRSF" id="PIRSF004553">
    <property type="entry name" value="CHP00095"/>
    <property type="match status" value="1"/>
</dbReference>
<dbReference type="SUPFAM" id="SSF53335">
    <property type="entry name" value="S-adenosyl-L-methionine-dependent methyltransferases"/>
    <property type="match status" value="1"/>
</dbReference>
<dbReference type="RefSeq" id="WP_378269744.1">
    <property type="nucleotide sequence ID" value="NZ_JBHUKR010000021.1"/>
</dbReference>
<dbReference type="CDD" id="cd02440">
    <property type="entry name" value="AdoMet_MTases"/>
    <property type="match status" value="1"/>
</dbReference>
<dbReference type="Gene3D" id="3.40.50.150">
    <property type="entry name" value="Vaccinia Virus protein VP39"/>
    <property type="match status" value="1"/>
</dbReference>
<evidence type="ECO:0000256" key="2">
    <source>
        <dbReference type="ARBA" id="ARBA00022679"/>
    </source>
</evidence>
<protein>
    <submittedName>
        <fullName evidence="3">16S rRNA (Guanine(966)-N(2))-methyltransferase RsmD</fullName>
        <ecNumber evidence="3">2.1.1.171</ecNumber>
    </submittedName>
</protein>
<organism evidence="3 4">
    <name type="scientific">Amycolatopsis pigmentata</name>
    <dbReference type="NCBI Taxonomy" id="450801"/>
    <lineage>
        <taxon>Bacteria</taxon>
        <taxon>Bacillati</taxon>
        <taxon>Actinomycetota</taxon>
        <taxon>Actinomycetes</taxon>
        <taxon>Pseudonocardiales</taxon>
        <taxon>Pseudonocardiaceae</taxon>
        <taxon>Amycolatopsis</taxon>
    </lineage>
</organism>
<keyword evidence="1 3" id="KW-0489">Methyltransferase</keyword>
<evidence type="ECO:0000256" key="1">
    <source>
        <dbReference type="ARBA" id="ARBA00022603"/>
    </source>
</evidence>
<evidence type="ECO:0000313" key="3">
    <source>
        <dbReference type="EMBL" id="MFD2421265.1"/>
    </source>
</evidence>
<dbReference type="InterPro" id="IPR002052">
    <property type="entry name" value="DNA_methylase_N6_adenine_CS"/>
</dbReference>
<sequence length="191" mass="20880">MSRIVAGTAKGRRLKVPSRGTRPTSERVREAVFNALESRGELRDARVLDLYAGSGALGLEALSRGASEALFIENDRKAVEILRANVAEIGLGGWIRSGTVEVVLAQEVPAAPFDVVFADPPYVFDNSRIAGMLTALAEGSWIVEDGLVVLERARRAGEPEYPPGFEHLREMRHGDTAVYWAEFVTSSRDRV</sequence>
<dbReference type="PANTHER" id="PTHR43542">
    <property type="entry name" value="METHYLTRANSFERASE"/>
    <property type="match status" value="1"/>
</dbReference>
<dbReference type="PANTHER" id="PTHR43542:SF1">
    <property type="entry name" value="METHYLTRANSFERASE"/>
    <property type="match status" value="1"/>
</dbReference>
<accession>A0ABW5G2S1</accession>
<comment type="caution">
    <text evidence="3">The sequence shown here is derived from an EMBL/GenBank/DDBJ whole genome shotgun (WGS) entry which is preliminary data.</text>
</comment>
<evidence type="ECO:0000313" key="4">
    <source>
        <dbReference type="Proteomes" id="UP001597417"/>
    </source>
</evidence>
<reference evidence="4" key="1">
    <citation type="journal article" date="2019" name="Int. J. Syst. Evol. Microbiol.">
        <title>The Global Catalogue of Microorganisms (GCM) 10K type strain sequencing project: providing services to taxonomists for standard genome sequencing and annotation.</title>
        <authorList>
            <consortium name="The Broad Institute Genomics Platform"/>
            <consortium name="The Broad Institute Genome Sequencing Center for Infectious Disease"/>
            <person name="Wu L."/>
            <person name="Ma J."/>
        </authorList>
    </citation>
    <scope>NUCLEOTIDE SEQUENCE [LARGE SCALE GENOMIC DNA]</scope>
    <source>
        <strain evidence="4">CGMCC 4.7645</strain>
    </source>
</reference>
<keyword evidence="2 3" id="KW-0808">Transferase</keyword>
<dbReference type="PROSITE" id="PS00092">
    <property type="entry name" value="N6_MTASE"/>
    <property type="match status" value="1"/>
</dbReference>
<gene>
    <name evidence="3" type="primary">rsmD</name>
    <name evidence="3" type="ORF">ACFSXZ_33545</name>
</gene>
<keyword evidence="4" id="KW-1185">Reference proteome</keyword>
<dbReference type="InterPro" id="IPR004398">
    <property type="entry name" value="RNA_MeTrfase_RsmD"/>
</dbReference>
<dbReference type="Pfam" id="PF03602">
    <property type="entry name" value="Cons_hypoth95"/>
    <property type="match status" value="1"/>
</dbReference>